<keyword evidence="5" id="KW-0675">Receptor</keyword>
<dbReference type="eggNOG" id="COG4771">
    <property type="taxonomic scope" value="Bacteria"/>
</dbReference>
<dbReference type="PATRIC" id="fig|178901.16.peg.199"/>
<dbReference type="GO" id="GO:0009279">
    <property type="term" value="C:cell outer membrane"/>
    <property type="evidence" value="ECO:0007669"/>
    <property type="project" value="UniProtKB-SubCell"/>
</dbReference>
<dbReference type="SUPFAM" id="SSF56935">
    <property type="entry name" value="Porins"/>
    <property type="match status" value="1"/>
</dbReference>
<dbReference type="Pfam" id="PF00593">
    <property type="entry name" value="TonB_dep_Rec_b-barrel"/>
    <property type="match status" value="1"/>
</dbReference>
<dbReference type="PANTHER" id="PTHR47234:SF3">
    <property type="entry name" value="SECRETIN_TONB SHORT N-TERMINAL DOMAIN-CONTAINING PROTEIN"/>
    <property type="match status" value="1"/>
</dbReference>
<protein>
    <submittedName>
        <fullName evidence="5">TonB-dependent receptor</fullName>
    </submittedName>
</protein>
<name>A0A177GEC9_9PROT</name>
<dbReference type="Proteomes" id="UP000077349">
    <property type="component" value="Unassembled WGS sequence"/>
</dbReference>
<accession>A0A177GEC9</accession>
<evidence type="ECO:0000313" key="5">
    <source>
        <dbReference type="EMBL" id="OAG78593.1"/>
    </source>
</evidence>
<dbReference type="Gene3D" id="2.40.170.20">
    <property type="entry name" value="TonB-dependent receptor, beta-barrel domain"/>
    <property type="match status" value="1"/>
</dbReference>
<dbReference type="InterPro" id="IPR036942">
    <property type="entry name" value="Beta-barrel_TonB_sf"/>
</dbReference>
<evidence type="ECO:0000256" key="1">
    <source>
        <dbReference type="ARBA" id="ARBA00004442"/>
    </source>
</evidence>
<keyword evidence="3" id="KW-0998">Cell outer membrane</keyword>
<dbReference type="InterPro" id="IPR000531">
    <property type="entry name" value="Beta-barrel_TonB"/>
</dbReference>
<dbReference type="STRING" id="178901.AmDm5_0217"/>
<evidence type="ECO:0000256" key="3">
    <source>
        <dbReference type="ARBA" id="ARBA00023237"/>
    </source>
</evidence>
<sequence length="224" mass="24519">MSAGRVVSGNAALEALRVQGIAVSSSLAPEDVSASFFTNAAATRTRGVDVTVAYRTEFGRFGKVDWDASLNANYTSIRHVNTLANGLSALNAQTAAYLTSSTPKNRIIFGGHWQSEFGTWDVSLHEQRFGQTADEMTWYEGPYAYSATNFNRIYNQPRWITNFEVGYHPIEKLRLALGANNLFNSYPSRIPAANGYYGSGKYDGAASQIGVNGGFYYAQASYQL</sequence>
<dbReference type="EMBL" id="LVHD01000002">
    <property type="protein sequence ID" value="OAG78593.1"/>
    <property type="molecule type" value="Genomic_DNA"/>
</dbReference>
<dbReference type="PANTHER" id="PTHR47234">
    <property type="match status" value="1"/>
</dbReference>
<comment type="caution">
    <text evidence="5">The sequence shown here is derived from an EMBL/GenBank/DDBJ whole genome shotgun (WGS) entry which is preliminary data.</text>
</comment>
<gene>
    <name evidence="5" type="ORF">Amal_00193</name>
</gene>
<evidence type="ECO:0000256" key="2">
    <source>
        <dbReference type="ARBA" id="ARBA00023136"/>
    </source>
</evidence>
<proteinExistence type="predicted"/>
<keyword evidence="2" id="KW-0472">Membrane</keyword>
<comment type="subcellular location">
    <subcellularLocation>
        <location evidence="1">Cell outer membrane</location>
    </subcellularLocation>
</comment>
<organism evidence="5 6">
    <name type="scientific">Acetobacter malorum</name>
    <dbReference type="NCBI Taxonomy" id="178901"/>
    <lineage>
        <taxon>Bacteria</taxon>
        <taxon>Pseudomonadati</taxon>
        <taxon>Pseudomonadota</taxon>
        <taxon>Alphaproteobacteria</taxon>
        <taxon>Acetobacterales</taxon>
        <taxon>Acetobacteraceae</taxon>
        <taxon>Acetobacter</taxon>
    </lineage>
</organism>
<feature type="domain" description="TonB-dependent receptor-like beta-barrel" evidence="4">
    <location>
        <begin position="27"/>
        <end position="182"/>
    </location>
</feature>
<evidence type="ECO:0000259" key="4">
    <source>
        <dbReference type="Pfam" id="PF00593"/>
    </source>
</evidence>
<evidence type="ECO:0000313" key="6">
    <source>
        <dbReference type="Proteomes" id="UP000077349"/>
    </source>
</evidence>
<dbReference type="AlphaFoldDB" id="A0A177GEC9"/>
<reference evidence="5 6" key="1">
    <citation type="submission" date="2016-03" db="EMBL/GenBank/DDBJ databases">
        <title>Draft genome sequence of Acetobacter malorum CECT 7742, a strain isolated from strawberry vinegar.</title>
        <authorList>
            <person name="Sainz F."/>
            <person name="Mas A."/>
            <person name="Torija M.J."/>
        </authorList>
    </citation>
    <scope>NUCLEOTIDE SEQUENCE [LARGE SCALE GENOMIC DNA]</scope>
    <source>
        <strain evidence="5 6">CECT 7742</strain>
    </source>
</reference>